<evidence type="ECO:0000313" key="1">
    <source>
        <dbReference type="EMBL" id="EFX80490.1"/>
    </source>
</evidence>
<name>E9GJJ3_DAPPU</name>
<protein>
    <submittedName>
        <fullName evidence="1">Uncharacterized protein</fullName>
    </submittedName>
</protein>
<evidence type="ECO:0000313" key="2">
    <source>
        <dbReference type="Proteomes" id="UP000000305"/>
    </source>
</evidence>
<dbReference type="HOGENOM" id="CLU_1798401_0_0_1"/>
<sequence length="144" mass="15844">MSFIPQKILNLSDQISVYDKMGSAASAVVRRAASSSLLPSSSGAPSVNAHLVKLQECEEECDEAGLLFLLYLLPQVKKTLTRILRTSSIGPWSFTFPEARKRISSKLARVKMAFFKPAVQRVSTMKSSRKPSISARSRLVPVNC</sequence>
<dbReference type="EMBL" id="GL732547">
    <property type="protein sequence ID" value="EFX80490.1"/>
    <property type="molecule type" value="Genomic_DNA"/>
</dbReference>
<proteinExistence type="predicted"/>
<dbReference type="AlphaFoldDB" id="E9GJJ3"/>
<dbReference type="Proteomes" id="UP000000305">
    <property type="component" value="Unassembled WGS sequence"/>
</dbReference>
<dbReference type="InParanoid" id="E9GJJ3"/>
<organism evidence="1 2">
    <name type="scientific">Daphnia pulex</name>
    <name type="common">Water flea</name>
    <dbReference type="NCBI Taxonomy" id="6669"/>
    <lineage>
        <taxon>Eukaryota</taxon>
        <taxon>Metazoa</taxon>
        <taxon>Ecdysozoa</taxon>
        <taxon>Arthropoda</taxon>
        <taxon>Crustacea</taxon>
        <taxon>Branchiopoda</taxon>
        <taxon>Diplostraca</taxon>
        <taxon>Cladocera</taxon>
        <taxon>Anomopoda</taxon>
        <taxon>Daphniidae</taxon>
        <taxon>Daphnia</taxon>
    </lineage>
</organism>
<accession>E9GJJ3</accession>
<keyword evidence="2" id="KW-1185">Reference proteome</keyword>
<reference evidence="1 2" key="1">
    <citation type="journal article" date="2011" name="Science">
        <title>The ecoresponsive genome of Daphnia pulex.</title>
        <authorList>
            <person name="Colbourne J.K."/>
            <person name="Pfrender M.E."/>
            <person name="Gilbert D."/>
            <person name="Thomas W.K."/>
            <person name="Tucker A."/>
            <person name="Oakley T.H."/>
            <person name="Tokishita S."/>
            <person name="Aerts A."/>
            <person name="Arnold G.J."/>
            <person name="Basu M.K."/>
            <person name="Bauer D.J."/>
            <person name="Caceres C.E."/>
            <person name="Carmel L."/>
            <person name="Casola C."/>
            <person name="Choi J.H."/>
            <person name="Detter J.C."/>
            <person name="Dong Q."/>
            <person name="Dusheyko S."/>
            <person name="Eads B.D."/>
            <person name="Frohlich T."/>
            <person name="Geiler-Samerotte K.A."/>
            <person name="Gerlach D."/>
            <person name="Hatcher P."/>
            <person name="Jogdeo S."/>
            <person name="Krijgsveld J."/>
            <person name="Kriventseva E.V."/>
            <person name="Kultz D."/>
            <person name="Laforsch C."/>
            <person name="Lindquist E."/>
            <person name="Lopez J."/>
            <person name="Manak J.R."/>
            <person name="Muller J."/>
            <person name="Pangilinan J."/>
            <person name="Patwardhan R.P."/>
            <person name="Pitluck S."/>
            <person name="Pritham E.J."/>
            <person name="Rechtsteiner A."/>
            <person name="Rho M."/>
            <person name="Rogozin I.B."/>
            <person name="Sakarya O."/>
            <person name="Salamov A."/>
            <person name="Schaack S."/>
            <person name="Shapiro H."/>
            <person name="Shiga Y."/>
            <person name="Skalitzky C."/>
            <person name="Smith Z."/>
            <person name="Souvorov A."/>
            <person name="Sung W."/>
            <person name="Tang Z."/>
            <person name="Tsuchiya D."/>
            <person name="Tu H."/>
            <person name="Vos H."/>
            <person name="Wang M."/>
            <person name="Wolf Y.I."/>
            <person name="Yamagata H."/>
            <person name="Yamada T."/>
            <person name="Ye Y."/>
            <person name="Shaw J.R."/>
            <person name="Andrews J."/>
            <person name="Crease T.J."/>
            <person name="Tang H."/>
            <person name="Lucas S.M."/>
            <person name="Robertson H.M."/>
            <person name="Bork P."/>
            <person name="Koonin E.V."/>
            <person name="Zdobnov E.M."/>
            <person name="Grigoriev I.V."/>
            <person name="Lynch M."/>
            <person name="Boore J.L."/>
        </authorList>
    </citation>
    <scope>NUCLEOTIDE SEQUENCE [LARGE SCALE GENOMIC DNA]</scope>
</reference>
<dbReference type="KEGG" id="dpx:DAPPUDRAFT_304146"/>
<gene>
    <name evidence="1" type="ORF">DAPPUDRAFT_304146</name>
</gene>